<dbReference type="AlphaFoldDB" id="A0A7W7T9S2"/>
<comment type="caution">
    <text evidence="2">The sequence shown here is derived from an EMBL/GenBank/DDBJ whole genome shotgun (WGS) entry which is preliminary data.</text>
</comment>
<evidence type="ECO:0000313" key="2">
    <source>
        <dbReference type="EMBL" id="MBB4969172.1"/>
    </source>
</evidence>
<feature type="transmembrane region" description="Helical" evidence="1">
    <location>
        <begin position="59"/>
        <end position="81"/>
    </location>
</feature>
<proteinExistence type="predicted"/>
<dbReference type="Proteomes" id="UP000542674">
    <property type="component" value="Unassembled WGS sequence"/>
</dbReference>
<sequence>MSRGEAMVDATSEVEAVRAAARWTVGAAAALLAAMLAGVQLSAVGRLEEFTAARGGGSVIAATAGLLGAGAVLWLAARVLVSPGWTLNRLAGLELTAPETWRTHWARLELESRQALLSPTRDLKLAGLYRHQRALFVASVELSEHGRTTVAGSLLDGEETTYRADHQGDEDRLNRRRALADALAARIVETIDVADTHRRYRVLVRALPWLGATAVLSIAAFIWATSPPVGVPVTAPTPVRVEFAGDRAALAEAGVPDGCAGVVVAGVAVGGTLVEPVVSSVERADCRVDRVRLPKRVAVVVPTTK</sequence>
<keyword evidence="1" id="KW-0472">Membrane</keyword>
<reference evidence="2 3" key="1">
    <citation type="submission" date="2020-08" db="EMBL/GenBank/DDBJ databases">
        <title>Sequencing the genomes of 1000 actinobacteria strains.</title>
        <authorList>
            <person name="Klenk H.-P."/>
        </authorList>
    </citation>
    <scope>NUCLEOTIDE SEQUENCE [LARGE SCALE GENOMIC DNA]</scope>
    <source>
        <strain evidence="2 3">DSM 45084</strain>
    </source>
</reference>
<feature type="transmembrane region" description="Helical" evidence="1">
    <location>
        <begin position="20"/>
        <end position="39"/>
    </location>
</feature>
<keyword evidence="3" id="KW-1185">Reference proteome</keyword>
<keyword evidence="1" id="KW-1133">Transmembrane helix</keyword>
<gene>
    <name evidence="2" type="ORF">F4559_006531</name>
</gene>
<dbReference type="RefSeq" id="WP_184674870.1">
    <property type="nucleotide sequence ID" value="NZ_BAABAI010000021.1"/>
</dbReference>
<dbReference type="EMBL" id="JACHJS010000001">
    <property type="protein sequence ID" value="MBB4969172.1"/>
    <property type="molecule type" value="Genomic_DNA"/>
</dbReference>
<evidence type="ECO:0000313" key="3">
    <source>
        <dbReference type="Proteomes" id="UP000542674"/>
    </source>
</evidence>
<protein>
    <submittedName>
        <fullName evidence="2">Uncharacterized protein</fullName>
    </submittedName>
</protein>
<accession>A0A7W7T9S2</accession>
<name>A0A7W7T9S2_9PSEU</name>
<evidence type="ECO:0000256" key="1">
    <source>
        <dbReference type="SAM" id="Phobius"/>
    </source>
</evidence>
<keyword evidence="1" id="KW-0812">Transmembrane</keyword>
<organism evidence="2 3">
    <name type="scientific">Saccharothrix violaceirubra</name>
    <dbReference type="NCBI Taxonomy" id="413306"/>
    <lineage>
        <taxon>Bacteria</taxon>
        <taxon>Bacillati</taxon>
        <taxon>Actinomycetota</taxon>
        <taxon>Actinomycetes</taxon>
        <taxon>Pseudonocardiales</taxon>
        <taxon>Pseudonocardiaceae</taxon>
        <taxon>Saccharothrix</taxon>
    </lineage>
</organism>
<feature type="transmembrane region" description="Helical" evidence="1">
    <location>
        <begin position="206"/>
        <end position="224"/>
    </location>
</feature>